<evidence type="ECO:0000256" key="2">
    <source>
        <dbReference type="ARBA" id="ARBA00025626"/>
    </source>
</evidence>
<dbReference type="InterPro" id="IPR013414">
    <property type="entry name" value="Cas7/Cst2/DevR_sub_I-B/Tneap"/>
</dbReference>
<feature type="compositionally biased region" description="Basic and acidic residues" evidence="3">
    <location>
        <begin position="101"/>
        <end position="111"/>
    </location>
</feature>
<feature type="region of interest" description="Disordered" evidence="3">
    <location>
        <begin position="101"/>
        <end position="122"/>
    </location>
</feature>
<dbReference type="InterPro" id="IPR016581">
    <property type="entry name" value="Cas7/Cst2/DevR_bac"/>
</dbReference>
<evidence type="ECO:0000313" key="5">
    <source>
        <dbReference type="Proteomes" id="UP001525890"/>
    </source>
</evidence>
<evidence type="ECO:0000256" key="3">
    <source>
        <dbReference type="SAM" id="MobiDB-lite"/>
    </source>
</evidence>
<evidence type="ECO:0000313" key="4">
    <source>
        <dbReference type="EMBL" id="MCT7966020.1"/>
    </source>
</evidence>
<keyword evidence="5" id="KW-1185">Reference proteome</keyword>
<name>A0ABT2MMP0_9CYAN</name>
<dbReference type="InterPro" id="IPR010154">
    <property type="entry name" value="CRISPR-assoc_Cas7/Cst2/DevR"/>
</dbReference>
<dbReference type="Proteomes" id="UP001525890">
    <property type="component" value="Unassembled WGS sequence"/>
</dbReference>
<dbReference type="NCBIfam" id="TIGR02585">
    <property type="entry name" value="cas_Cst2_DevR"/>
    <property type="match status" value="1"/>
</dbReference>
<comment type="caution">
    <text evidence="4">The sequence shown here is derived from an EMBL/GenBank/DDBJ whole genome shotgun (WGS) entry which is preliminary data.</text>
</comment>
<evidence type="ECO:0000256" key="1">
    <source>
        <dbReference type="ARBA" id="ARBA00023118"/>
    </source>
</evidence>
<dbReference type="Pfam" id="PF01905">
    <property type="entry name" value="DevR"/>
    <property type="match status" value="1"/>
</dbReference>
<organism evidence="4 5">
    <name type="scientific">Laspinema palackyanum D2a</name>
    <dbReference type="NCBI Taxonomy" id="2953684"/>
    <lineage>
        <taxon>Bacteria</taxon>
        <taxon>Bacillati</taxon>
        <taxon>Cyanobacteriota</taxon>
        <taxon>Cyanophyceae</taxon>
        <taxon>Oscillatoriophycideae</taxon>
        <taxon>Oscillatoriales</taxon>
        <taxon>Laspinemataceae</taxon>
        <taxon>Laspinema</taxon>
        <taxon>Laspinema palackyanum</taxon>
    </lineage>
</organism>
<keyword evidence="1" id="KW-0051">Antiviral defense</keyword>
<dbReference type="NCBIfam" id="TIGR01875">
    <property type="entry name" value="cas_MJ0381"/>
    <property type="match status" value="1"/>
</dbReference>
<protein>
    <submittedName>
        <fullName evidence="4">Type I-B CRISPR-associated protein Cas7/Cst2/DevR</fullName>
    </submittedName>
</protein>
<comment type="function">
    <text evidence="2">CRISPR (clustered regularly interspaced short palindromic repeat) is an adaptive immune system that provides protection against mobile genetic elements (viruses, transposable elements and conjugative plasmids). CRISPR clusters contain spacers, sequences complementary to antecedent mobile elements, and target invading nucleic acids. CRISPR clusters are transcribed and processed into CRISPR RNA (crRNA).</text>
</comment>
<sequence length="309" mass="34592">MSFHLFGNILTAYGTAANNRGENEGNITTLQKLFWKGDVHTTVSAEAIRWALRYYWQTCGNGYQVNRQWNDAKNDNDWQNPNFDDETYIDDDVLGYMKAEAAKSEGSDESKKGKKREKGTTTAKRGVLEVTRAISMVPFEGDITFNATSGQKLDKDGNPKTNTLYGTEVHATRYQYGFALTPDRLKDKSRIIGVLDGLTSIGEVGGNQARFLYDFSPESLVLRWTHDFSPRFLYCFQEEDGEISIPDLLRRVQAGDIEANELWIAGAIAQSDAGEMLQELGANVFVGIKTAVQNMKRVIAEDLDLEDLA</sequence>
<dbReference type="PIRSF" id="PIRSF011362">
    <property type="entry name" value="Fruiting_body_devlp_DevR"/>
    <property type="match status" value="1"/>
</dbReference>
<proteinExistence type="predicted"/>
<reference evidence="4 5" key="1">
    <citation type="journal article" date="2022" name="Front. Microbiol.">
        <title>High genomic differentiation and limited gene flow indicate recent cryptic speciation within the genus Laspinema (cyanobacteria).</title>
        <authorList>
            <person name="Stanojkovic A."/>
            <person name="Skoupy S."/>
            <person name="Skaloud P."/>
            <person name="Dvorak P."/>
        </authorList>
    </citation>
    <scope>NUCLEOTIDE SEQUENCE [LARGE SCALE GENOMIC DNA]</scope>
    <source>
        <strain evidence="4 5">D2a</strain>
    </source>
</reference>
<accession>A0ABT2MMP0</accession>
<gene>
    <name evidence="4" type="primary">cas7i</name>
    <name evidence="4" type="ORF">NG799_06695</name>
</gene>
<dbReference type="RefSeq" id="WP_368005670.1">
    <property type="nucleotide sequence ID" value="NZ_JAMXFF010000007.1"/>
</dbReference>
<dbReference type="EMBL" id="JAMXFF010000007">
    <property type="protein sequence ID" value="MCT7966020.1"/>
    <property type="molecule type" value="Genomic_DNA"/>
</dbReference>